<dbReference type="AlphaFoldDB" id="A0A1V2VXK0"/>
<dbReference type="EMBL" id="MUTJ01000082">
    <property type="protein sequence ID" value="ONU79784.1"/>
    <property type="molecule type" value="Genomic_DNA"/>
</dbReference>
<dbReference type="GO" id="GO:0030975">
    <property type="term" value="F:thiamine binding"/>
    <property type="evidence" value="ECO:0007669"/>
    <property type="project" value="TreeGrafter"/>
</dbReference>
<evidence type="ECO:0000256" key="2">
    <source>
        <dbReference type="SAM" id="SignalP"/>
    </source>
</evidence>
<dbReference type="InterPro" id="IPR006311">
    <property type="entry name" value="TAT_signal"/>
</dbReference>
<reference evidence="3 4" key="1">
    <citation type="submission" date="2016-08" db="EMBL/GenBank/DDBJ databases">
        <authorList>
            <person name="Seilhamer J.J."/>
        </authorList>
    </citation>
    <scope>NUCLEOTIDE SEQUENCE [LARGE SCALE GENOMIC DNA]</scope>
    <source>
        <strain evidence="3 4">VC14762</strain>
    </source>
</reference>
<dbReference type="PANTHER" id="PTHR30006:SF2">
    <property type="entry name" value="ABC TRANSPORTER SUBSTRATE-BINDING PROTEIN"/>
    <property type="match status" value="1"/>
</dbReference>
<protein>
    <submittedName>
        <fullName evidence="3">ABC transporter substrate-binding protein</fullName>
    </submittedName>
</protein>
<dbReference type="Pfam" id="PF13416">
    <property type="entry name" value="SBP_bac_8"/>
    <property type="match status" value="1"/>
</dbReference>
<dbReference type="GO" id="GO:0015888">
    <property type="term" value="P:thiamine transport"/>
    <property type="evidence" value="ECO:0007669"/>
    <property type="project" value="TreeGrafter"/>
</dbReference>
<proteinExistence type="predicted"/>
<sequence>MNTTDRRTFLKLTASAALAPAVAAFSPRGWASTTCPSTIVGTWGGDYQNLLDTNIAAALIKPQGGSVVFATADQTSRMTKMRAEKMSRRGSLDVTCLSDIDMYEMNRAGLLQPIQPALVPNLGNTIDQFKKPYAVAQMFSAFVLVFTSGKGTAPKSFSDVLNPKYSGKVGFSDLLYGLIGASAGLAAGDRSGGMMAGRDFLNKLKANRPKVYPSNEAVAAALKSGEIEMTWMWKARAIQWKKAGLPIDFTVPREGAIPAFFEAAVPKNAPGDTCGFQFLNAMLDPKAQQAFAEKMGYAPTVRNAALPSTLQQQVGFTDAELGLFVKPNYEAMLNQRAAFLDYWTKEFKAGL</sequence>
<feature type="chain" id="PRO_5010694852" evidence="2">
    <location>
        <begin position="32"/>
        <end position="351"/>
    </location>
</feature>
<gene>
    <name evidence="3" type="ORF">A8E72_26510</name>
</gene>
<dbReference type="InterPro" id="IPR006059">
    <property type="entry name" value="SBP"/>
</dbReference>
<dbReference type="RefSeq" id="WP_069746983.1">
    <property type="nucleotide sequence ID" value="NZ_CADETK010000007.1"/>
</dbReference>
<dbReference type="PANTHER" id="PTHR30006">
    <property type="entry name" value="THIAMINE-BINDING PERIPLASMIC PROTEIN-RELATED"/>
    <property type="match status" value="1"/>
</dbReference>
<evidence type="ECO:0000256" key="1">
    <source>
        <dbReference type="ARBA" id="ARBA00022729"/>
    </source>
</evidence>
<feature type="signal peptide" evidence="2">
    <location>
        <begin position="1"/>
        <end position="31"/>
    </location>
</feature>
<name>A0A1V2VXK0_9BURK</name>
<dbReference type="GO" id="GO:0030288">
    <property type="term" value="C:outer membrane-bounded periplasmic space"/>
    <property type="evidence" value="ECO:0007669"/>
    <property type="project" value="TreeGrafter"/>
</dbReference>
<dbReference type="PROSITE" id="PS51318">
    <property type="entry name" value="TAT"/>
    <property type="match status" value="1"/>
</dbReference>
<evidence type="ECO:0000313" key="3">
    <source>
        <dbReference type="EMBL" id="ONU79784.1"/>
    </source>
</evidence>
<dbReference type="SUPFAM" id="SSF53850">
    <property type="entry name" value="Periplasmic binding protein-like II"/>
    <property type="match status" value="1"/>
</dbReference>
<accession>A0A1V2VXK0</accession>
<dbReference type="GO" id="GO:0030976">
    <property type="term" value="F:thiamine pyrophosphate binding"/>
    <property type="evidence" value="ECO:0007669"/>
    <property type="project" value="TreeGrafter"/>
</dbReference>
<dbReference type="Proteomes" id="UP000188543">
    <property type="component" value="Unassembled WGS sequence"/>
</dbReference>
<keyword evidence="1 2" id="KW-0732">Signal</keyword>
<dbReference type="Gene3D" id="3.40.190.10">
    <property type="entry name" value="Periplasmic binding protein-like II"/>
    <property type="match status" value="2"/>
</dbReference>
<organism evidence="3 4">
    <name type="scientific">Burkholderia cenocepacia</name>
    <dbReference type="NCBI Taxonomy" id="95486"/>
    <lineage>
        <taxon>Bacteria</taxon>
        <taxon>Pseudomonadati</taxon>
        <taxon>Pseudomonadota</taxon>
        <taxon>Betaproteobacteria</taxon>
        <taxon>Burkholderiales</taxon>
        <taxon>Burkholderiaceae</taxon>
        <taxon>Burkholderia</taxon>
        <taxon>Burkholderia cepacia complex</taxon>
    </lineage>
</organism>
<comment type="caution">
    <text evidence="3">The sequence shown here is derived from an EMBL/GenBank/DDBJ whole genome shotgun (WGS) entry which is preliminary data.</text>
</comment>
<dbReference type="OrthoDB" id="9155688at2"/>
<evidence type="ECO:0000313" key="4">
    <source>
        <dbReference type="Proteomes" id="UP000188543"/>
    </source>
</evidence>